<sequence>MRARSKVSQAAECLVASYETYLEFDPLLSPVLPSNPWLTDDPTFMELGQPLVECPTEWRVRRWAISLDELAADPTGLHEITKCMQKEHSHENIRFWTAVHQLRKATLSDVESRVSAIYS</sequence>
<protein>
    <submittedName>
        <fullName evidence="3">Regulator of G-protein signaling 7</fullName>
    </submittedName>
</protein>
<dbReference type="SMART" id="SM00224">
    <property type="entry name" value="GGL"/>
    <property type="match status" value="1"/>
</dbReference>
<dbReference type="Pfam" id="PF00615">
    <property type="entry name" value="RGS"/>
    <property type="match status" value="1"/>
</dbReference>
<organism evidence="3 4">
    <name type="scientific">Amphibalanus amphitrite</name>
    <name type="common">Striped barnacle</name>
    <name type="synonym">Balanus amphitrite</name>
    <dbReference type="NCBI Taxonomy" id="1232801"/>
    <lineage>
        <taxon>Eukaryota</taxon>
        <taxon>Metazoa</taxon>
        <taxon>Ecdysozoa</taxon>
        <taxon>Arthropoda</taxon>
        <taxon>Crustacea</taxon>
        <taxon>Multicrustacea</taxon>
        <taxon>Cirripedia</taxon>
        <taxon>Thoracica</taxon>
        <taxon>Thoracicalcarea</taxon>
        <taxon>Balanomorpha</taxon>
        <taxon>Balanoidea</taxon>
        <taxon>Balanidae</taxon>
        <taxon>Amphibalaninae</taxon>
        <taxon>Amphibalanus</taxon>
    </lineage>
</organism>
<name>A0A6A4VHT2_AMPAM</name>
<dbReference type="InterPro" id="IPR036305">
    <property type="entry name" value="RGS_sf"/>
</dbReference>
<dbReference type="Gene3D" id="4.10.260.10">
    <property type="entry name" value="Transducin (heterotrimeric G protein), gamma chain"/>
    <property type="match status" value="1"/>
</dbReference>
<dbReference type="GO" id="GO:0005096">
    <property type="term" value="F:GTPase activator activity"/>
    <property type="evidence" value="ECO:0007669"/>
    <property type="project" value="TreeGrafter"/>
</dbReference>
<dbReference type="InterPro" id="IPR016137">
    <property type="entry name" value="RGS"/>
</dbReference>
<dbReference type="SUPFAM" id="SSF48670">
    <property type="entry name" value="Transducin (heterotrimeric G protein), gamma chain"/>
    <property type="match status" value="1"/>
</dbReference>
<dbReference type="GO" id="GO:0005737">
    <property type="term" value="C:cytoplasm"/>
    <property type="evidence" value="ECO:0007669"/>
    <property type="project" value="TreeGrafter"/>
</dbReference>
<evidence type="ECO:0000313" key="4">
    <source>
        <dbReference type="Proteomes" id="UP000440578"/>
    </source>
</evidence>
<dbReference type="PROSITE" id="PS50132">
    <property type="entry name" value="RGS"/>
    <property type="match status" value="1"/>
</dbReference>
<dbReference type="PANTHER" id="PTHR45746">
    <property type="entry name" value="LP21163P"/>
    <property type="match status" value="1"/>
</dbReference>
<gene>
    <name evidence="3" type="primary">RGS7_0</name>
    <name evidence="3" type="ORF">FJT64_008955</name>
</gene>
<accession>A0A6A4VHT2</accession>
<evidence type="ECO:0000259" key="2">
    <source>
        <dbReference type="PROSITE" id="PS50132"/>
    </source>
</evidence>
<proteinExistence type="predicted"/>
<feature type="domain" description="RGS" evidence="2">
    <location>
        <begin position="66"/>
        <end position="119"/>
    </location>
</feature>
<evidence type="ECO:0000256" key="1">
    <source>
        <dbReference type="ARBA" id="ARBA00022700"/>
    </source>
</evidence>
<dbReference type="PANTHER" id="PTHR45746:SF5">
    <property type="entry name" value="REGULATOR OF G-PROTEIN SIGNALING 7"/>
    <property type="match status" value="1"/>
</dbReference>
<dbReference type="GO" id="GO:0005886">
    <property type="term" value="C:plasma membrane"/>
    <property type="evidence" value="ECO:0007669"/>
    <property type="project" value="TreeGrafter"/>
</dbReference>
<keyword evidence="1" id="KW-0734">Signal transduction inhibitor</keyword>
<dbReference type="InterPro" id="IPR044926">
    <property type="entry name" value="RGS_subdomain_2"/>
</dbReference>
<dbReference type="InterPro" id="IPR036284">
    <property type="entry name" value="GGL_sf"/>
</dbReference>
<dbReference type="OrthoDB" id="196547at2759"/>
<dbReference type="SUPFAM" id="SSF48097">
    <property type="entry name" value="Regulator of G-protein signaling, RGS"/>
    <property type="match status" value="1"/>
</dbReference>
<dbReference type="InterPro" id="IPR047016">
    <property type="entry name" value="RGS6/7/9/11"/>
</dbReference>
<comment type="caution">
    <text evidence="3">The sequence shown here is derived from an EMBL/GenBank/DDBJ whole genome shotgun (WGS) entry which is preliminary data.</text>
</comment>
<dbReference type="GO" id="GO:0007186">
    <property type="term" value="P:G protein-coupled receptor signaling pathway"/>
    <property type="evidence" value="ECO:0007669"/>
    <property type="project" value="InterPro"/>
</dbReference>
<dbReference type="GO" id="GO:0008277">
    <property type="term" value="P:regulation of G protein-coupled receptor signaling pathway"/>
    <property type="evidence" value="ECO:0007669"/>
    <property type="project" value="InterPro"/>
</dbReference>
<dbReference type="EMBL" id="VIIS01001768">
    <property type="protein sequence ID" value="KAF0293143.1"/>
    <property type="molecule type" value="Genomic_DNA"/>
</dbReference>
<dbReference type="Gene3D" id="1.10.167.10">
    <property type="entry name" value="Regulator of G-protein Signalling 4, domain 2"/>
    <property type="match status" value="1"/>
</dbReference>
<reference evidence="3 4" key="1">
    <citation type="submission" date="2019-07" db="EMBL/GenBank/DDBJ databases">
        <title>Draft genome assembly of a fouling barnacle, Amphibalanus amphitrite (Darwin, 1854): The first reference genome for Thecostraca.</title>
        <authorList>
            <person name="Kim W."/>
        </authorList>
    </citation>
    <scope>NUCLEOTIDE SEQUENCE [LARGE SCALE GENOMIC DNA]</scope>
    <source>
        <strain evidence="3">SNU_AA5</strain>
        <tissue evidence="3">Soma without cirri and trophi</tissue>
    </source>
</reference>
<dbReference type="Pfam" id="PF00631">
    <property type="entry name" value="G-gamma"/>
    <property type="match status" value="1"/>
</dbReference>
<dbReference type="PRINTS" id="PR01301">
    <property type="entry name" value="RGSPROTEIN"/>
</dbReference>
<evidence type="ECO:0000313" key="3">
    <source>
        <dbReference type="EMBL" id="KAF0293143.1"/>
    </source>
</evidence>
<dbReference type="GO" id="GO:0043005">
    <property type="term" value="C:neuron projection"/>
    <property type="evidence" value="ECO:0007669"/>
    <property type="project" value="TreeGrafter"/>
</dbReference>
<dbReference type="GO" id="GO:0009968">
    <property type="term" value="P:negative regulation of signal transduction"/>
    <property type="evidence" value="ECO:0007669"/>
    <property type="project" value="UniProtKB-KW"/>
</dbReference>
<dbReference type="Proteomes" id="UP000440578">
    <property type="component" value="Unassembled WGS sequence"/>
</dbReference>
<keyword evidence="4" id="KW-1185">Reference proteome</keyword>
<dbReference type="AlphaFoldDB" id="A0A6A4VHT2"/>
<dbReference type="InterPro" id="IPR015898">
    <property type="entry name" value="G-protein_gamma-like_dom"/>
</dbReference>